<dbReference type="GO" id="GO:0000981">
    <property type="term" value="F:DNA-binding transcription factor activity, RNA polymerase II-specific"/>
    <property type="evidence" value="ECO:0007669"/>
    <property type="project" value="InterPro"/>
</dbReference>
<dbReference type="SMART" id="SM00906">
    <property type="entry name" value="Fungal_trans"/>
    <property type="match status" value="1"/>
</dbReference>
<reference evidence="6" key="1">
    <citation type="submission" date="2021-02" db="EMBL/GenBank/DDBJ databases">
        <title>Genome sequence Cadophora malorum strain M34.</title>
        <authorList>
            <person name="Stefanovic E."/>
            <person name="Vu D."/>
            <person name="Scully C."/>
            <person name="Dijksterhuis J."/>
            <person name="Roader J."/>
            <person name="Houbraken J."/>
        </authorList>
    </citation>
    <scope>NUCLEOTIDE SEQUENCE</scope>
    <source>
        <strain evidence="6">M34</strain>
    </source>
</reference>
<dbReference type="PROSITE" id="PS50048">
    <property type="entry name" value="ZN2_CY6_FUNGAL_2"/>
    <property type="match status" value="1"/>
</dbReference>
<feature type="region of interest" description="Disordered" evidence="4">
    <location>
        <begin position="70"/>
        <end position="92"/>
    </location>
</feature>
<dbReference type="Gene3D" id="4.10.240.10">
    <property type="entry name" value="Zn(2)-C6 fungal-type DNA-binding domain"/>
    <property type="match status" value="1"/>
</dbReference>
<feature type="compositionally biased region" description="Polar residues" evidence="4">
    <location>
        <begin position="109"/>
        <end position="118"/>
    </location>
</feature>
<feature type="compositionally biased region" description="Polar residues" evidence="4">
    <location>
        <begin position="75"/>
        <end position="92"/>
    </location>
</feature>
<dbReference type="Proteomes" id="UP000664132">
    <property type="component" value="Unassembled WGS sequence"/>
</dbReference>
<comment type="caution">
    <text evidence="6">The sequence shown here is derived from an EMBL/GenBank/DDBJ whole genome shotgun (WGS) entry which is preliminary data.</text>
</comment>
<dbReference type="PROSITE" id="PS00463">
    <property type="entry name" value="ZN2_CY6_FUNGAL_1"/>
    <property type="match status" value="1"/>
</dbReference>
<dbReference type="InterPro" id="IPR007219">
    <property type="entry name" value="XnlR_reg_dom"/>
</dbReference>
<dbReference type="EMBL" id="JAFJYH010000045">
    <property type="protein sequence ID" value="KAG4422674.1"/>
    <property type="molecule type" value="Genomic_DNA"/>
</dbReference>
<feature type="region of interest" description="Disordered" evidence="4">
    <location>
        <begin position="109"/>
        <end position="146"/>
    </location>
</feature>
<dbReference type="GO" id="GO:0006351">
    <property type="term" value="P:DNA-templated transcription"/>
    <property type="evidence" value="ECO:0007669"/>
    <property type="project" value="InterPro"/>
</dbReference>
<evidence type="ECO:0000259" key="5">
    <source>
        <dbReference type="PROSITE" id="PS50048"/>
    </source>
</evidence>
<dbReference type="InterPro" id="IPR050613">
    <property type="entry name" value="Sec_Metabolite_Reg"/>
</dbReference>
<feature type="region of interest" description="Disordered" evidence="4">
    <location>
        <begin position="1"/>
        <end position="27"/>
    </location>
</feature>
<evidence type="ECO:0000256" key="1">
    <source>
        <dbReference type="ARBA" id="ARBA00004123"/>
    </source>
</evidence>
<dbReference type="SUPFAM" id="SSF57701">
    <property type="entry name" value="Zn2/Cys6 DNA-binding domain"/>
    <property type="match status" value="1"/>
</dbReference>
<dbReference type="CDD" id="cd00067">
    <property type="entry name" value="GAL4"/>
    <property type="match status" value="1"/>
</dbReference>
<keyword evidence="3" id="KW-0539">Nucleus</keyword>
<feature type="domain" description="Zn(2)-C6 fungal-type" evidence="5">
    <location>
        <begin position="34"/>
        <end position="65"/>
    </location>
</feature>
<dbReference type="GO" id="GO:0008270">
    <property type="term" value="F:zinc ion binding"/>
    <property type="evidence" value="ECO:0007669"/>
    <property type="project" value="InterPro"/>
</dbReference>
<feature type="compositionally biased region" description="Polar residues" evidence="4">
    <location>
        <begin position="1"/>
        <end position="13"/>
    </location>
</feature>
<comment type="subcellular location">
    <subcellularLocation>
        <location evidence="1">Nucleus</location>
    </subcellularLocation>
</comment>
<evidence type="ECO:0000313" key="6">
    <source>
        <dbReference type="EMBL" id="KAG4422674.1"/>
    </source>
</evidence>
<evidence type="ECO:0000313" key="7">
    <source>
        <dbReference type="Proteomes" id="UP000664132"/>
    </source>
</evidence>
<accession>A0A8H7WD78</accession>
<dbReference type="InterPro" id="IPR036864">
    <property type="entry name" value="Zn2-C6_fun-type_DNA-bd_sf"/>
</dbReference>
<dbReference type="Pfam" id="PF04082">
    <property type="entry name" value="Fungal_trans"/>
    <property type="match status" value="1"/>
</dbReference>
<dbReference type="PANTHER" id="PTHR31001:SF49">
    <property type="entry name" value="ZN(II)2CYS6 TRANSCRIPTION FACTOR (EUROFUNG)"/>
    <property type="match status" value="1"/>
</dbReference>
<evidence type="ECO:0000256" key="4">
    <source>
        <dbReference type="SAM" id="MobiDB-lite"/>
    </source>
</evidence>
<sequence>MSDTISSPSTANHSEQDHSKGSKASRQRFKPQLSCTFCRHRKLKCDRNLPCENCIKRNQSTTCTYVHAPAREKSSQVSKTSSGGTASRDVQNQIRHLEEMVITLMNQTSKNKSAQAVQRNDLVTPESSPEHGIPIAEDSEDGEQVTLSGTSLGDTAESFGRISMEDDQANYVGSDHWAAILDNIACLKDQLGASGIPSEEKSAPDIPVRPDLLVGSVRPATRAEILAAIPPRSVTDAITNTFFDTPDMGSTLIHIPTFRKEASSPMCLLNYSLTLRQYGRFWEKPDDSPIMWIGLLFSIMCLATGFQVMSGQGTPFNSAETALRDPTDTVRVFREKTVQCLVLDNYTEPGPYTVETLFLYYVSEHFRTADAQFGAWMIFGLMVRAAMRLGYHRDGSHYSKVSVFKAEMQRRIWVSILHMDLISSLQVGLPRMIREGSYDTRSPKNILDTDFDENTKVLPPERPYSESTTIGYSNSKHRITTVFGQIVDQANSTFPIPYSEVMMLDKKLHETYEQAEDPIRITSVDDLFIGSPITRFRKFSVDLTFQKARCVLHRKFFVTSKTTGSYPYPYSMKTCVEASMRILQSQILMDRETNVGHPLHGHKWKTSSLLTHDFLLAAMLICLYIGNSIGENPPNQGLANTGIQIKWTKEEMVDALQGSYRIWEERSAVSKEAMKAAKALKNMLAKVRSQKPVMGRSASVVQGGAPPPAVIPHPQGMLQSNPTYNDASTNYTQASSPFGDLSPSWTTGYDASSADSNFQSFDNNQAMAIDALDWETWDNHFSATNGLTDTPPELWNFDPSLPYADPNTSFMQWSQQL</sequence>
<organism evidence="6 7">
    <name type="scientific">Cadophora malorum</name>
    <dbReference type="NCBI Taxonomy" id="108018"/>
    <lineage>
        <taxon>Eukaryota</taxon>
        <taxon>Fungi</taxon>
        <taxon>Dikarya</taxon>
        <taxon>Ascomycota</taxon>
        <taxon>Pezizomycotina</taxon>
        <taxon>Leotiomycetes</taxon>
        <taxon>Helotiales</taxon>
        <taxon>Ploettnerulaceae</taxon>
        <taxon>Cadophora</taxon>
    </lineage>
</organism>
<dbReference type="Pfam" id="PF00172">
    <property type="entry name" value="Zn_clus"/>
    <property type="match status" value="1"/>
</dbReference>
<dbReference type="CDD" id="cd12148">
    <property type="entry name" value="fungal_TF_MHR"/>
    <property type="match status" value="1"/>
</dbReference>
<dbReference type="AlphaFoldDB" id="A0A8H7WD78"/>
<gene>
    <name evidence="6" type="ORF">IFR04_004152</name>
</gene>
<keyword evidence="7" id="KW-1185">Reference proteome</keyword>
<evidence type="ECO:0000256" key="2">
    <source>
        <dbReference type="ARBA" id="ARBA00022723"/>
    </source>
</evidence>
<dbReference type="SMART" id="SM00066">
    <property type="entry name" value="GAL4"/>
    <property type="match status" value="1"/>
</dbReference>
<protein>
    <recommendedName>
        <fullName evidence="5">Zn(2)-C6 fungal-type domain-containing protein</fullName>
    </recommendedName>
</protein>
<dbReference type="InterPro" id="IPR001138">
    <property type="entry name" value="Zn2Cys6_DnaBD"/>
</dbReference>
<proteinExistence type="predicted"/>
<keyword evidence="2" id="KW-0479">Metal-binding</keyword>
<name>A0A8H7WD78_9HELO</name>
<dbReference type="GO" id="GO:0003677">
    <property type="term" value="F:DNA binding"/>
    <property type="evidence" value="ECO:0007669"/>
    <property type="project" value="InterPro"/>
</dbReference>
<dbReference type="OrthoDB" id="4934715at2759"/>
<dbReference type="GO" id="GO:0005634">
    <property type="term" value="C:nucleus"/>
    <property type="evidence" value="ECO:0007669"/>
    <property type="project" value="UniProtKB-SubCell"/>
</dbReference>
<dbReference type="PANTHER" id="PTHR31001">
    <property type="entry name" value="UNCHARACTERIZED TRANSCRIPTIONAL REGULATORY PROTEIN"/>
    <property type="match status" value="1"/>
</dbReference>
<evidence type="ECO:0000256" key="3">
    <source>
        <dbReference type="ARBA" id="ARBA00023242"/>
    </source>
</evidence>